<keyword evidence="2" id="KW-1185">Reference proteome</keyword>
<proteinExistence type="predicted"/>
<dbReference type="Proteomes" id="UP000295252">
    <property type="component" value="Chromosome IV"/>
</dbReference>
<dbReference type="EMBL" id="HG739118">
    <property type="protein sequence ID" value="CDP08606.1"/>
    <property type="molecule type" value="Genomic_DNA"/>
</dbReference>
<sequence length="77" mass="9350">MQSSNYPTGCCLVVCKMCWKNIGRDESREKERHYSFFFFFFRLRDQRKSRGSFFFLVCFCFLSLCQGENRECAELRE</sequence>
<evidence type="ECO:0000313" key="1">
    <source>
        <dbReference type="EMBL" id="CDP08606.1"/>
    </source>
</evidence>
<reference evidence="2" key="1">
    <citation type="journal article" date="2014" name="Science">
        <title>The coffee genome provides insight into the convergent evolution of caffeine biosynthesis.</title>
        <authorList>
            <person name="Denoeud F."/>
            <person name="Carretero-Paulet L."/>
            <person name="Dereeper A."/>
            <person name="Droc G."/>
            <person name="Guyot R."/>
            <person name="Pietrella M."/>
            <person name="Zheng C."/>
            <person name="Alberti A."/>
            <person name="Anthony F."/>
            <person name="Aprea G."/>
            <person name="Aury J.M."/>
            <person name="Bento P."/>
            <person name="Bernard M."/>
            <person name="Bocs S."/>
            <person name="Campa C."/>
            <person name="Cenci A."/>
            <person name="Combes M.C."/>
            <person name="Crouzillat D."/>
            <person name="Da Silva C."/>
            <person name="Daddiego L."/>
            <person name="De Bellis F."/>
            <person name="Dussert S."/>
            <person name="Garsmeur O."/>
            <person name="Gayraud T."/>
            <person name="Guignon V."/>
            <person name="Jahn K."/>
            <person name="Jamilloux V."/>
            <person name="Joet T."/>
            <person name="Labadie K."/>
            <person name="Lan T."/>
            <person name="Leclercq J."/>
            <person name="Lepelley M."/>
            <person name="Leroy T."/>
            <person name="Li L.T."/>
            <person name="Librado P."/>
            <person name="Lopez L."/>
            <person name="Munoz A."/>
            <person name="Noel B."/>
            <person name="Pallavicini A."/>
            <person name="Perrotta G."/>
            <person name="Poncet V."/>
            <person name="Pot D."/>
            <person name="Priyono X."/>
            <person name="Rigoreau M."/>
            <person name="Rouard M."/>
            <person name="Rozas J."/>
            <person name="Tranchant-Dubreuil C."/>
            <person name="VanBuren R."/>
            <person name="Zhang Q."/>
            <person name="Andrade A.C."/>
            <person name="Argout X."/>
            <person name="Bertrand B."/>
            <person name="de Kochko A."/>
            <person name="Graziosi G."/>
            <person name="Henry R.J."/>
            <person name="Jayarama X."/>
            <person name="Ming R."/>
            <person name="Nagai C."/>
            <person name="Rounsley S."/>
            <person name="Sankoff D."/>
            <person name="Giuliano G."/>
            <person name="Albert V.A."/>
            <person name="Wincker P."/>
            <person name="Lashermes P."/>
        </authorList>
    </citation>
    <scope>NUCLEOTIDE SEQUENCE [LARGE SCALE GENOMIC DNA]</scope>
    <source>
        <strain evidence="2">cv. DH200-94</strain>
    </source>
</reference>
<organism evidence="1 2">
    <name type="scientific">Coffea canephora</name>
    <name type="common">Robusta coffee</name>
    <dbReference type="NCBI Taxonomy" id="49390"/>
    <lineage>
        <taxon>Eukaryota</taxon>
        <taxon>Viridiplantae</taxon>
        <taxon>Streptophyta</taxon>
        <taxon>Embryophyta</taxon>
        <taxon>Tracheophyta</taxon>
        <taxon>Spermatophyta</taxon>
        <taxon>Magnoliopsida</taxon>
        <taxon>eudicotyledons</taxon>
        <taxon>Gunneridae</taxon>
        <taxon>Pentapetalae</taxon>
        <taxon>asterids</taxon>
        <taxon>lamiids</taxon>
        <taxon>Gentianales</taxon>
        <taxon>Rubiaceae</taxon>
        <taxon>Ixoroideae</taxon>
        <taxon>Gardenieae complex</taxon>
        <taxon>Bertiereae - Coffeeae clade</taxon>
        <taxon>Coffeeae</taxon>
        <taxon>Coffea</taxon>
    </lineage>
</organism>
<evidence type="ECO:0000313" key="2">
    <source>
        <dbReference type="Proteomes" id="UP000295252"/>
    </source>
</evidence>
<dbReference type="AlphaFoldDB" id="A0A068UJG5"/>
<gene>
    <name evidence="1" type="ORF">GSCOC_T00027614001</name>
</gene>
<protein>
    <submittedName>
        <fullName evidence="1">Uncharacterized protein</fullName>
    </submittedName>
</protein>
<name>A0A068UJG5_COFCA</name>
<dbReference type="InParanoid" id="A0A068UJG5"/>
<dbReference type="Gramene" id="CDP08606">
    <property type="protein sequence ID" value="CDP08606"/>
    <property type="gene ID" value="GSCOC_T00027614001"/>
</dbReference>
<accession>A0A068UJG5</accession>